<sequence length="373" mass="42703">MNKKEILEIRRQFTPENCAITRICGCYVDHEKEKKAELKKAFLSLPEEEAFKYFDIFRHTLSGTLGKNMVTMEFPLDQELSGGTQEFLLKLRDSRLEDDLLVEEFYDKIIESYDYPENYYIILIHAVYDVPGKSSDGLEMFDASDTVYEHLMCSICPVNLSKASLSYNAQTNNIEDRIRDWIVEMPVKGFLFPAFTDRASDVHQILYYTKKPEELQPAFIEHVLGSQIPLTAGDQKTSFQAIVSDTLGSSCDYETVRNIHDNLNEMLEEAKEAPEPLELSRPDIKRLLEKSGASEEQMETFDREFSDVMGEQTSVLASNIASTRTFQIETPDVIVKVNPDRSDLVDTREIDGRRCLVIAIDDHLEVNGIEIHP</sequence>
<accession>A0A9D3AJN8</accession>
<gene>
    <name evidence="1" type="ORF">K8V39_09080</name>
</gene>
<protein>
    <submittedName>
        <fullName evidence="1">DUF4317 domain-containing protein</fullName>
    </submittedName>
</protein>
<comment type="caution">
    <text evidence="1">The sequence shown here is derived from an EMBL/GenBank/DDBJ whole genome shotgun (WGS) entry which is preliminary data.</text>
</comment>
<dbReference type="Proteomes" id="UP000813420">
    <property type="component" value="Unassembled WGS sequence"/>
</dbReference>
<name>A0A9D3AJN8_9FIRM</name>
<organism evidence="1 2">
    <name type="scientific">Merdimonas faecis</name>
    <dbReference type="NCBI Taxonomy" id="1653435"/>
    <lineage>
        <taxon>Bacteria</taxon>
        <taxon>Bacillati</taxon>
        <taxon>Bacillota</taxon>
        <taxon>Clostridia</taxon>
        <taxon>Lachnospirales</taxon>
        <taxon>Lachnospiraceae</taxon>
        <taxon>Merdimonas</taxon>
    </lineage>
</organism>
<reference evidence="1" key="2">
    <citation type="submission" date="2021-09" db="EMBL/GenBank/DDBJ databases">
        <authorList>
            <person name="Gilroy R."/>
        </authorList>
    </citation>
    <scope>NUCLEOTIDE SEQUENCE</scope>
    <source>
        <strain evidence="1">USAMLcec4-12693</strain>
    </source>
</reference>
<proteinExistence type="predicted"/>
<dbReference type="Pfam" id="PF14199">
    <property type="entry name" value="DUF4317"/>
    <property type="match status" value="1"/>
</dbReference>
<dbReference type="RefSeq" id="WP_277272329.1">
    <property type="nucleotide sequence ID" value="NZ_DYXE01000078.1"/>
</dbReference>
<reference evidence="1" key="1">
    <citation type="journal article" date="2021" name="PeerJ">
        <title>Extensive microbial diversity within the chicken gut microbiome revealed by metagenomics and culture.</title>
        <authorList>
            <person name="Gilroy R."/>
            <person name="Ravi A."/>
            <person name="Getino M."/>
            <person name="Pursley I."/>
            <person name="Horton D.L."/>
            <person name="Alikhan N.F."/>
            <person name="Baker D."/>
            <person name="Gharbi K."/>
            <person name="Hall N."/>
            <person name="Watson M."/>
            <person name="Adriaenssens E.M."/>
            <person name="Foster-Nyarko E."/>
            <person name="Jarju S."/>
            <person name="Secka A."/>
            <person name="Antonio M."/>
            <person name="Oren A."/>
            <person name="Chaudhuri R.R."/>
            <person name="La Ragione R."/>
            <person name="Hildebrand F."/>
            <person name="Pallen M.J."/>
        </authorList>
    </citation>
    <scope>NUCLEOTIDE SEQUENCE</scope>
    <source>
        <strain evidence="1">USAMLcec4-12693</strain>
    </source>
</reference>
<evidence type="ECO:0000313" key="2">
    <source>
        <dbReference type="Proteomes" id="UP000813420"/>
    </source>
</evidence>
<dbReference type="AlphaFoldDB" id="A0A9D3AJN8"/>
<dbReference type="EMBL" id="DYXE01000078">
    <property type="protein sequence ID" value="HJH50404.1"/>
    <property type="molecule type" value="Genomic_DNA"/>
</dbReference>
<evidence type="ECO:0000313" key="1">
    <source>
        <dbReference type="EMBL" id="HJH50404.1"/>
    </source>
</evidence>
<dbReference type="InterPro" id="IPR025466">
    <property type="entry name" value="DUF4317"/>
</dbReference>